<accession>A0A9P4NDA1</accession>
<reference evidence="3" key="1">
    <citation type="journal article" date="2020" name="Stud. Mycol.">
        <title>101 Dothideomycetes genomes: A test case for predicting lifestyles and emergence of pathogens.</title>
        <authorList>
            <person name="Haridas S."/>
            <person name="Albert R."/>
            <person name="Binder M."/>
            <person name="Bloem J."/>
            <person name="LaButti K."/>
            <person name="Salamov A."/>
            <person name="Andreopoulos B."/>
            <person name="Baker S."/>
            <person name="Barry K."/>
            <person name="Bills G."/>
            <person name="Bluhm B."/>
            <person name="Cannon C."/>
            <person name="Castanera R."/>
            <person name="Culley D."/>
            <person name="Daum C."/>
            <person name="Ezra D."/>
            <person name="Gonzalez J."/>
            <person name="Henrissat B."/>
            <person name="Kuo A."/>
            <person name="Liang C."/>
            <person name="Lipzen A."/>
            <person name="Lutzoni F."/>
            <person name="Magnuson J."/>
            <person name="Mondo S."/>
            <person name="Nolan M."/>
            <person name="Ohm R."/>
            <person name="Pangilinan J."/>
            <person name="Park H.-J."/>
            <person name="Ramirez L."/>
            <person name="Alfaro M."/>
            <person name="Sun H."/>
            <person name="Tritt A."/>
            <person name="Yoshinaga Y."/>
            <person name="Zwiers L.-H."/>
            <person name="Turgeon B."/>
            <person name="Goodwin S."/>
            <person name="Spatafora J."/>
            <person name="Crous P."/>
            <person name="Grigoriev I."/>
        </authorList>
    </citation>
    <scope>NUCLEOTIDE SEQUENCE [LARGE SCALE GENOMIC DNA]</scope>
    <source>
        <strain evidence="3">CBS 304.66</strain>
    </source>
</reference>
<sequence length="188" mass="19943">MLSSNVVSALFASIALAAALPEYAPLATTPIYGLPPSKSTCSVVYSTEIKTGESTSTASHTDTVTVSVSTMIPLLTTNVVEVPVSSVGVVTETFTYYETSMKTETYPVTTVTTSTIYEATVISTESTSLYPTTSVGTSYITEVETGYSTLVTGTTSETVCYETKMIPWTSFYTETTTECMTKGGYGGR</sequence>
<dbReference type="AlphaFoldDB" id="A0A9P4NDA1"/>
<name>A0A9P4NDA1_9PLEO</name>
<evidence type="ECO:0000313" key="3">
    <source>
        <dbReference type="Proteomes" id="UP000800093"/>
    </source>
</evidence>
<gene>
    <name evidence="2" type="ORF">CC78DRAFT_573375</name>
</gene>
<dbReference type="EMBL" id="ML986578">
    <property type="protein sequence ID" value="KAF2271003.1"/>
    <property type="molecule type" value="Genomic_DNA"/>
</dbReference>
<feature type="chain" id="PRO_5040253776" evidence="1">
    <location>
        <begin position="20"/>
        <end position="188"/>
    </location>
</feature>
<proteinExistence type="predicted"/>
<feature type="signal peptide" evidence="1">
    <location>
        <begin position="1"/>
        <end position="19"/>
    </location>
</feature>
<comment type="caution">
    <text evidence="2">The sequence shown here is derived from an EMBL/GenBank/DDBJ whole genome shotgun (WGS) entry which is preliminary data.</text>
</comment>
<protein>
    <submittedName>
        <fullName evidence="2">Uncharacterized protein</fullName>
    </submittedName>
</protein>
<dbReference type="Proteomes" id="UP000800093">
    <property type="component" value="Unassembled WGS sequence"/>
</dbReference>
<evidence type="ECO:0000256" key="1">
    <source>
        <dbReference type="SAM" id="SignalP"/>
    </source>
</evidence>
<evidence type="ECO:0000313" key="2">
    <source>
        <dbReference type="EMBL" id="KAF2271003.1"/>
    </source>
</evidence>
<keyword evidence="3" id="KW-1185">Reference proteome</keyword>
<organism evidence="2 3">
    <name type="scientific">Lojkania enalia</name>
    <dbReference type="NCBI Taxonomy" id="147567"/>
    <lineage>
        <taxon>Eukaryota</taxon>
        <taxon>Fungi</taxon>
        <taxon>Dikarya</taxon>
        <taxon>Ascomycota</taxon>
        <taxon>Pezizomycotina</taxon>
        <taxon>Dothideomycetes</taxon>
        <taxon>Pleosporomycetidae</taxon>
        <taxon>Pleosporales</taxon>
        <taxon>Pleosporales incertae sedis</taxon>
        <taxon>Lojkania</taxon>
    </lineage>
</organism>
<keyword evidence="1" id="KW-0732">Signal</keyword>